<protein>
    <submittedName>
        <fullName evidence="1">Uncharacterized protein</fullName>
    </submittedName>
</protein>
<sequence length="62" mass="6686">MTGHSINIFGAQPGGRHIMPPVELGTEAKFDLPLPAMGLVGMQGQMMVWLSCKSSLIYHPCC</sequence>
<dbReference type="Proteomes" id="UP000268048">
    <property type="component" value="Chromosome"/>
</dbReference>
<proteinExistence type="predicted"/>
<evidence type="ECO:0000313" key="2">
    <source>
        <dbReference type="Proteomes" id="UP000268048"/>
    </source>
</evidence>
<gene>
    <name evidence="1" type="ORF">C4K04_5708</name>
</gene>
<reference evidence="1 2" key="1">
    <citation type="submission" date="2018-03" db="EMBL/GenBank/DDBJ databases">
        <title>Diversity of phytobeneficial traits revealed by whole-genome analysis of worldwide-isolated phenazine-producing Pseudomonas spp.</title>
        <authorList>
            <person name="Biessy A."/>
            <person name="Novinscak A."/>
            <person name="Blom J."/>
            <person name="Leger G."/>
            <person name="Thomashow L.S."/>
            <person name="Cazorla F.M."/>
            <person name="Josic D."/>
            <person name="Filion M."/>
        </authorList>
    </citation>
    <scope>NUCLEOTIDE SEQUENCE [LARGE SCALE GENOMIC DNA]</scope>
    <source>
        <strain evidence="1 2">B25</strain>
    </source>
</reference>
<accession>A0A3G7TYP8</accession>
<name>A0A3G7TYP8_9PSED</name>
<evidence type="ECO:0000313" key="1">
    <source>
        <dbReference type="EMBL" id="AZE51346.1"/>
    </source>
</evidence>
<dbReference type="EMBL" id="CP027753">
    <property type="protein sequence ID" value="AZE51346.1"/>
    <property type="molecule type" value="Genomic_DNA"/>
</dbReference>
<organism evidence="1 2">
    <name type="scientific">Pseudomonas chlororaphis</name>
    <dbReference type="NCBI Taxonomy" id="587753"/>
    <lineage>
        <taxon>Bacteria</taxon>
        <taxon>Pseudomonadati</taxon>
        <taxon>Pseudomonadota</taxon>
        <taxon>Gammaproteobacteria</taxon>
        <taxon>Pseudomonadales</taxon>
        <taxon>Pseudomonadaceae</taxon>
        <taxon>Pseudomonas</taxon>
    </lineage>
</organism>
<dbReference type="AlphaFoldDB" id="A0A3G7TYP8"/>